<feature type="non-terminal residue" evidence="1">
    <location>
        <position position="1"/>
    </location>
</feature>
<reference evidence="1" key="1">
    <citation type="submission" date="2018-06" db="EMBL/GenBank/DDBJ databases">
        <authorList>
            <person name="Zhirakovskaya E."/>
        </authorList>
    </citation>
    <scope>NUCLEOTIDE SEQUENCE</scope>
</reference>
<evidence type="ECO:0000313" key="1">
    <source>
        <dbReference type="EMBL" id="VAW87853.1"/>
    </source>
</evidence>
<organism evidence="1">
    <name type="scientific">hydrothermal vent metagenome</name>
    <dbReference type="NCBI Taxonomy" id="652676"/>
    <lineage>
        <taxon>unclassified sequences</taxon>
        <taxon>metagenomes</taxon>
        <taxon>ecological metagenomes</taxon>
    </lineage>
</organism>
<accession>A0A3B0ZHZ6</accession>
<name>A0A3B0ZHZ6_9ZZZZ</name>
<protein>
    <submittedName>
        <fullName evidence="1">Uncharacterized protein</fullName>
    </submittedName>
</protein>
<proteinExistence type="predicted"/>
<dbReference type="AlphaFoldDB" id="A0A3B0ZHZ6"/>
<gene>
    <name evidence="1" type="ORF">MNBD_GAMMA16-627</name>
</gene>
<dbReference type="EMBL" id="UOFO01000134">
    <property type="protein sequence ID" value="VAW87853.1"/>
    <property type="molecule type" value="Genomic_DNA"/>
</dbReference>
<sequence>TKIKSVVPTNTIKNSKLLFLSDFMFTPCEVGLRIKELSLNLNK</sequence>